<comment type="subcellular location">
    <subcellularLocation>
        <location evidence="1">Cell membrane</location>
        <topology evidence="1">Multi-pass membrane protein</topology>
    </subcellularLocation>
</comment>
<evidence type="ECO:0000259" key="9">
    <source>
        <dbReference type="Pfam" id="PF12704"/>
    </source>
</evidence>
<keyword evidence="5 7" id="KW-0472">Membrane</keyword>
<sequence>MMLRDFRIAWRLLLRHPLNSAVELFGLAAGFAVCFLLMGFVHYSFSYDRDVPQREQVFLIKHRLNFIPQPQWMEYTPFALRSVALQSGLPLEASIWWPRQASVNQHGVPRMVDYTAVDPAFERIAGLRALQGDLQQALTQPDGLALTRKAALQLFGVSEALGRSIVLDGHTLQVCALLPDRPSNSTLQFNMLVGTGTALWTEQQRREALSNWMGIAGRIYVKTSASPEALQKALQDVIDRAPWGDMSSPELKAALNGRKMVDIGLGPLADAYFDRTVANTMGAGQRGDQRMVLALGAAGLLILLLAVVNYINLATMRAQRRQREIAVRRVMGAGTRQLLLQFMSEALLLSTAAATLGVLLAWLLLPLASELLQRQLDGVFTPLSVLACVAFGAVVGVLAGAYPGWLARGIDMRATLAQRSGETPGGAWLRRALTAVQFSAAIGMGSVALAILWQTQFAASAPPGFDPAPLLAVEMPIPVSQPPADTLREAVARLPGVASATWSGNVPGRDDRTGTRGSSNVQRVDGSSVALSVQWVGADFFKVYKVPALAGRVFDARERQAAEGEQNVVLNQAAVTALGWTSAQQALGQRINGSPWRVVGVAPDLRWETLRDPVRPMIYMVLRDNGLMTVRLDGSVARAEVEAAIAAVWLRHYPTQPVSLRPVAGYYTQAYADDLRLARLLACATAMLLVLAAFGIYVLAAHSVQRRAREIVLRKLHGAGRAAIALLVGREFVLLAGVAALIALPPAWLAIARYLAPFAERSPLGAWAPLAALTAALLVVLAASARHTWAAMRITPARALRE</sequence>
<evidence type="ECO:0000256" key="1">
    <source>
        <dbReference type="ARBA" id="ARBA00004651"/>
    </source>
</evidence>
<keyword evidence="2" id="KW-1003">Cell membrane</keyword>
<feature type="transmembrane region" description="Helical" evidence="7">
    <location>
        <begin position="677"/>
        <end position="701"/>
    </location>
</feature>
<name>A0A6L8MCS9_9BURK</name>
<dbReference type="GO" id="GO:0022857">
    <property type="term" value="F:transmembrane transporter activity"/>
    <property type="evidence" value="ECO:0007669"/>
    <property type="project" value="TreeGrafter"/>
</dbReference>
<feature type="transmembrane region" description="Helical" evidence="7">
    <location>
        <begin position="21"/>
        <end position="45"/>
    </location>
</feature>
<dbReference type="InterPro" id="IPR025857">
    <property type="entry name" value="MacB_PCD"/>
</dbReference>
<comment type="caution">
    <text evidence="10">The sequence shown here is derived from an EMBL/GenBank/DDBJ whole genome shotgun (WGS) entry which is preliminary data.</text>
</comment>
<feature type="transmembrane region" description="Helical" evidence="7">
    <location>
        <begin position="764"/>
        <end position="783"/>
    </location>
</feature>
<feature type="transmembrane region" description="Helical" evidence="7">
    <location>
        <begin position="338"/>
        <end position="363"/>
    </location>
</feature>
<evidence type="ECO:0000256" key="2">
    <source>
        <dbReference type="ARBA" id="ARBA00022475"/>
    </source>
</evidence>
<accession>A0A6L8MCS9</accession>
<proteinExistence type="predicted"/>
<feature type="transmembrane region" description="Helical" evidence="7">
    <location>
        <begin position="428"/>
        <end position="453"/>
    </location>
</feature>
<evidence type="ECO:0000256" key="7">
    <source>
        <dbReference type="SAM" id="Phobius"/>
    </source>
</evidence>
<evidence type="ECO:0000256" key="5">
    <source>
        <dbReference type="ARBA" id="ARBA00023136"/>
    </source>
</evidence>
<dbReference type="PANTHER" id="PTHR30572:SF18">
    <property type="entry name" value="ABC-TYPE MACROLIDE FAMILY EXPORT SYSTEM PERMEASE COMPONENT 2"/>
    <property type="match status" value="1"/>
</dbReference>
<reference evidence="10 11" key="1">
    <citation type="submission" date="2019-12" db="EMBL/GenBank/DDBJ databases">
        <title>Novel species isolated from a subtropical stream in China.</title>
        <authorList>
            <person name="Lu H."/>
        </authorList>
    </citation>
    <scope>NUCLEOTIDE SEQUENCE [LARGE SCALE GENOMIC DNA]</scope>
    <source>
        <strain evidence="10 11">FT50W</strain>
    </source>
</reference>
<evidence type="ECO:0000259" key="8">
    <source>
        <dbReference type="Pfam" id="PF02687"/>
    </source>
</evidence>
<feature type="domain" description="ABC3 transporter permease C-terminal" evidence="8">
    <location>
        <begin position="298"/>
        <end position="410"/>
    </location>
</feature>
<feature type="domain" description="ABC3 transporter permease C-terminal" evidence="8">
    <location>
        <begin position="684"/>
        <end position="795"/>
    </location>
</feature>
<dbReference type="Proteomes" id="UP000474565">
    <property type="component" value="Unassembled WGS sequence"/>
</dbReference>
<evidence type="ECO:0000313" key="10">
    <source>
        <dbReference type="EMBL" id="MYM80440.1"/>
    </source>
</evidence>
<dbReference type="Pfam" id="PF12704">
    <property type="entry name" value="MacB_PCD"/>
    <property type="match status" value="2"/>
</dbReference>
<dbReference type="InterPro" id="IPR050250">
    <property type="entry name" value="Macrolide_Exporter_MacB"/>
</dbReference>
<feature type="domain" description="MacB-like periplasmic core" evidence="9">
    <location>
        <begin position="24"/>
        <end position="236"/>
    </location>
</feature>
<dbReference type="GO" id="GO:0005886">
    <property type="term" value="C:plasma membrane"/>
    <property type="evidence" value="ECO:0007669"/>
    <property type="project" value="UniProtKB-SubCell"/>
</dbReference>
<gene>
    <name evidence="10" type="ORF">GTP44_00505</name>
</gene>
<keyword evidence="3 7" id="KW-0812">Transmembrane</keyword>
<feature type="domain" description="MacB-like periplasmic core" evidence="9">
    <location>
        <begin position="441"/>
        <end position="647"/>
    </location>
</feature>
<evidence type="ECO:0000256" key="3">
    <source>
        <dbReference type="ARBA" id="ARBA00022692"/>
    </source>
</evidence>
<feature type="transmembrane region" description="Helical" evidence="7">
    <location>
        <begin position="291"/>
        <end position="313"/>
    </location>
</feature>
<feature type="region of interest" description="Disordered" evidence="6">
    <location>
        <begin position="502"/>
        <end position="521"/>
    </location>
</feature>
<evidence type="ECO:0000313" key="11">
    <source>
        <dbReference type="Proteomes" id="UP000474565"/>
    </source>
</evidence>
<dbReference type="AlphaFoldDB" id="A0A6L8MCS9"/>
<dbReference type="PANTHER" id="PTHR30572">
    <property type="entry name" value="MEMBRANE COMPONENT OF TRANSPORTER-RELATED"/>
    <property type="match status" value="1"/>
</dbReference>
<dbReference type="RefSeq" id="WP_161017886.1">
    <property type="nucleotide sequence ID" value="NZ_WWCP01000001.1"/>
</dbReference>
<evidence type="ECO:0000256" key="6">
    <source>
        <dbReference type="SAM" id="MobiDB-lite"/>
    </source>
</evidence>
<feature type="transmembrane region" description="Helical" evidence="7">
    <location>
        <begin position="722"/>
        <end position="744"/>
    </location>
</feature>
<feature type="transmembrane region" description="Helical" evidence="7">
    <location>
        <begin position="383"/>
        <end position="407"/>
    </location>
</feature>
<dbReference type="EMBL" id="WWCP01000001">
    <property type="protein sequence ID" value="MYM80440.1"/>
    <property type="molecule type" value="Genomic_DNA"/>
</dbReference>
<dbReference type="InterPro" id="IPR003838">
    <property type="entry name" value="ABC3_permease_C"/>
</dbReference>
<keyword evidence="4 7" id="KW-1133">Transmembrane helix</keyword>
<protein>
    <submittedName>
        <fullName evidence="10">FtsX-like permease family protein</fullName>
    </submittedName>
</protein>
<dbReference type="Pfam" id="PF02687">
    <property type="entry name" value="FtsX"/>
    <property type="match status" value="2"/>
</dbReference>
<evidence type="ECO:0000256" key="4">
    <source>
        <dbReference type="ARBA" id="ARBA00022989"/>
    </source>
</evidence>
<organism evidence="10 11">
    <name type="scientific">Duganella lactea</name>
    <dbReference type="NCBI Taxonomy" id="2692173"/>
    <lineage>
        <taxon>Bacteria</taxon>
        <taxon>Pseudomonadati</taxon>
        <taxon>Pseudomonadota</taxon>
        <taxon>Betaproteobacteria</taxon>
        <taxon>Burkholderiales</taxon>
        <taxon>Oxalobacteraceae</taxon>
        <taxon>Telluria group</taxon>
        <taxon>Duganella</taxon>
    </lineage>
</organism>